<dbReference type="Gene3D" id="3.90.1720.10">
    <property type="entry name" value="endopeptidase domain like (from Nostoc punctiforme)"/>
    <property type="match status" value="1"/>
</dbReference>
<evidence type="ECO:0000313" key="7">
    <source>
        <dbReference type="Proteomes" id="UP001620460"/>
    </source>
</evidence>
<organism evidence="6 7">
    <name type="scientific">Dyella ginsengisoli</name>
    <dbReference type="NCBI Taxonomy" id="363848"/>
    <lineage>
        <taxon>Bacteria</taxon>
        <taxon>Pseudomonadati</taxon>
        <taxon>Pseudomonadota</taxon>
        <taxon>Gammaproteobacteria</taxon>
        <taxon>Lysobacterales</taxon>
        <taxon>Rhodanobacteraceae</taxon>
        <taxon>Dyella</taxon>
    </lineage>
</organism>
<name>A0ABW8JVV7_9GAMM</name>
<keyword evidence="2" id="KW-0645">Protease</keyword>
<feature type="domain" description="NlpC/P60" evidence="5">
    <location>
        <begin position="1"/>
        <end position="133"/>
    </location>
</feature>
<dbReference type="SUPFAM" id="SSF54001">
    <property type="entry name" value="Cysteine proteinases"/>
    <property type="match status" value="1"/>
</dbReference>
<keyword evidence="3" id="KW-0378">Hydrolase</keyword>
<dbReference type="InterPro" id="IPR000064">
    <property type="entry name" value="NLP_P60_dom"/>
</dbReference>
<protein>
    <submittedName>
        <fullName evidence="6">C40 family peptidase</fullName>
    </submittedName>
</protein>
<accession>A0ABW8JVV7</accession>
<evidence type="ECO:0000256" key="4">
    <source>
        <dbReference type="ARBA" id="ARBA00022807"/>
    </source>
</evidence>
<dbReference type="EMBL" id="JADIKM010000003">
    <property type="protein sequence ID" value="MFK2905003.1"/>
    <property type="molecule type" value="Genomic_DNA"/>
</dbReference>
<comment type="caution">
    <text evidence="6">The sequence shown here is derived from an EMBL/GenBank/DDBJ whole genome shotgun (WGS) entry which is preliminary data.</text>
</comment>
<sequence>MPLPPWAADYIGIPYVDKGRSATGVDCWGLVVCVYREVFQRALPDCSEAYTDGEDWPGIAAEIERVRGDGWQRTEQPRMGDVVVLAIAGRPWHCGVMLNSLAFLHAAPGDSVKWDRLDNHRWNRRIEGIYRHD</sequence>
<comment type="similarity">
    <text evidence="1">Belongs to the peptidase C40 family.</text>
</comment>
<proteinExistence type="inferred from homology"/>
<keyword evidence="4" id="KW-0788">Thiol protease</keyword>
<evidence type="ECO:0000313" key="6">
    <source>
        <dbReference type="EMBL" id="MFK2905003.1"/>
    </source>
</evidence>
<gene>
    <name evidence="6" type="ORF">ISP17_13660</name>
</gene>
<dbReference type="Proteomes" id="UP001620460">
    <property type="component" value="Unassembled WGS sequence"/>
</dbReference>
<dbReference type="InterPro" id="IPR038765">
    <property type="entry name" value="Papain-like_cys_pep_sf"/>
</dbReference>
<reference evidence="6 7" key="1">
    <citation type="submission" date="2020-10" db="EMBL/GenBank/DDBJ databases">
        <title>Phylogeny of dyella-like bacteria.</title>
        <authorList>
            <person name="Fu J."/>
        </authorList>
    </citation>
    <scope>NUCLEOTIDE SEQUENCE [LARGE SCALE GENOMIC DNA]</scope>
    <source>
        <strain evidence="6 7">Gsoil3046</strain>
    </source>
</reference>
<dbReference type="RefSeq" id="WP_404634035.1">
    <property type="nucleotide sequence ID" value="NZ_JADIKM010000003.1"/>
</dbReference>
<evidence type="ECO:0000259" key="5">
    <source>
        <dbReference type="PROSITE" id="PS51935"/>
    </source>
</evidence>
<evidence type="ECO:0000256" key="2">
    <source>
        <dbReference type="ARBA" id="ARBA00022670"/>
    </source>
</evidence>
<dbReference type="PROSITE" id="PS51935">
    <property type="entry name" value="NLPC_P60"/>
    <property type="match status" value="1"/>
</dbReference>
<keyword evidence="7" id="KW-1185">Reference proteome</keyword>
<dbReference type="Pfam" id="PF00877">
    <property type="entry name" value="NLPC_P60"/>
    <property type="match status" value="1"/>
</dbReference>
<evidence type="ECO:0000256" key="3">
    <source>
        <dbReference type="ARBA" id="ARBA00022801"/>
    </source>
</evidence>
<evidence type="ECO:0000256" key="1">
    <source>
        <dbReference type="ARBA" id="ARBA00007074"/>
    </source>
</evidence>